<dbReference type="Proteomes" id="UP001057381">
    <property type="component" value="Chromosome"/>
</dbReference>
<dbReference type="EMBL" id="CP073809">
    <property type="protein sequence ID" value="UTH14752.1"/>
    <property type="molecule type" value="Genomic_DNA"/>
</dbReference>
<name>A0A9Q9BY22_9STAP</name>
<reference evidence="1" key="1">
    <citation type="submission" date="2021-04" db="EMBL/GenBank/DDBJ databases">
        <title>Complete Genome Sequences of Macrococcus spp. from dog and cattle.</title>
        <authorList>
            <person name="Schwendener S."/>
            <person name="Perreten V."/>
        </authorList>
    </citation>
    <scope>NUCLEOTIDE SEQUENCE</scope>
    <source>
        <strain evidence="1">Epi0143-OL</strain>
    </source>
</reference>
<sequence length="135" mass="14960">MTEKTIDLNLNKILDGAVQEKFEEEMEAVLKNIHDINTDPSKARKVVIEFKISSDSRRETLSVEVNSKHTTVGKEPVSATLLTGEDSKGVHAKELKSGAKDQTYFDESGQVLDDAGEPVEKETNVTPINKKALYK</sequence>
<evidence type="ECO:0000313" key="2">
    <source>
        <dbReference type="Proteomes" id="UP001057381"/>
    </source>
</evidence>
<dbReference type="KEGG" id="mequ:KFV11_05220"/>
<dbReference type="RefSeq" id="WP_254250529.1">
    <property type="nucleotide sequence ID" value="NZ_CP073809.1"/>
</dbReference>
<accession>A0A9Q9BY22</accession>
<organism evidence="1 2">
    <name type="scientific">Macrococcus equipercicus</name>
    <dbReference type="NCBI Taxonomy" id="69967"/>
    <lineage>
        <taxon>Bacteria</taxon>
        <taxon>Bacillati</taxon>
        <taxon>Bacillota</taxon>
        <taxon>Bacilli</taxon>
        <taxon>Bacillales</taxon>
        <taxon>Staphylococcaceae</taxon>
        <taxon>Macrococcus</taxon>
    </lineage>
</organism>
<proteinExistence type="predicted"/>
<protein>
    <submittedName>
        <fullName evidence="1">Replication terminator protein</fullName>
    </submittedName>
</protein>
<gene>
    <name evidence="1" type="ORF">KFV11_05220</name>
</gene>
<evidence type="ECO:0000313" key="1">
    <source>
        <dbReference type="EMBL" id="UTH14752.1"/>
    </source>
</evidence>
<dbReference type="AlphaFoldDB" id="A0A9Q9BY22"/>